<keyword evidence="1" id="KW-0472">Membrane</keyword>
<keyword evidence="3" id="KW-1185">Reference proteome</keyword>
<name>A0ABQ2AM05_9MICC</name>
<feature type="transmembrane region" description="Helical" evidence="1">
    <location>
        <begin position="108"/>
        <end position="127"/>
    </location>
</feature>
<keyword evidence="1" id="KW-1133">Transmembrane helix</keyword>
<evidence type="ECO:0000256" key="1">
    <source>
        <dbReference type="SAM" id="Phobius"/>
    </source>
</evidence>
<evidence type="ECO:0000313" key="3">
    <source>
        <dbReference type="Proteomes" id="UP000643279"/>
    </source>
</evidence>
<reference evidence="3" key="1">
    <citation type="journal article" date="2019" name="Int. J. Syst. Evol. Microbiol.">
        <title>The Global Catalogue of Microorganisms (GCM) 10K type strain sequencing project: providing services to taxonomists for standard genome sequencing and annotation.</title>
        <authorList>
            <consortium name="The Broad Institute Genomics Platform"/>
            <consortium name="The Broad Institute Genome Sequencing Center for Infectious Disease"/>
            <person name="Wu L."/>
            <person name="Ma J."/>
        </authorList>
    </citation>
    <scope>NUCLEOTIDE SEQUENCE [LARGE SCALE GENOMIC DNA]</scope>
    <source>
        <strain evidence="3">CGMCC 1.12778</strain>
    </source>
</reference>
<sequence>MRTATTTEGKLHLRSGNPVSQLAMGREWATPGVQAALQRAVAALDTGIETASPRLQDLLRRLTNELGGDMEALTPRLHKQLKRVGPKTFAARTRSNPVRAGRPASRTLWWIVGLVALAAGAAVWRSAQASKEGPAPSLGEQ</sequence>
<comment type="caution">
    <text evidence="2">The sequence shown here is derived from an EMBL/GenBank/DDBJ whole genome shotgun (WGS) entry which is preliminary data.</text>
</comment>
<dbReference type="RefSeq" id="WP_188570596.1">
    <property type="nucleotide sequence ID" value="NZ_BMFW01000003.1"/>
</dbReference>
<dbReference type="Proteomes" id="UP000643279">
    <property type="component" value="Unassembled WGS sequence"/>
</dbReference>
<evidence type="ECO:0008006" key="4">
    <source>
        <dbReference type="Google" id="ProtNLM"/>
    </source>
</evidence>
<accession>A0ABQ2AM05</accession>
<organism evidence="2 3">
    <name type="scientific">Arthrobacter liuii</name>
    <dbReference type="NCBI Taxonomy" id="1476996"/>
    <lineage>
        <taxon>Bacteria</taxon>
        <taxon>Bacillati</taxon>
        <taxon>Actinomycetota</taxon>
        <taxon>Actinomycetes</taxon>
        <taxon>Micrococcales</taxon>
        <taxon>Micrococcaceae</taxon>
        <taxon>Arthrobacter</taxon>
    </lineage>
</organism>
<keyword evidence="1" id="KW-0812">Transmembrane</keyword>
<gene>
    <name evidence="2" type="ORF">GCM10007170_10510</name>
</gene>
<dbReference type="EMBL" id="BMFW01000003">
    <property type="protein sequence ID" value="GGH92293.1"/>
    <property type="molecule type" value="Genomic_DNA"/>
</dbReference>
<proteinExistence type="predicted"/>
<protein>
    <recommendedName>
        <fullName evidence="4">DUF3618 domain-containing protein</fullName>
    </recommendedName>
</protein>
<evidence type="ECO:0000313" key="2">
    <source>
        <dbReference type="EMBL" id="GGH92293.1"/>
    </source>
</evidence>